<name>A0A3N0EZD1_SINP1</name>
<keyword evidence="1" id="KW-0805">Transcription regulation</keyword>
<evidence type="ECO:0000256" key="1">
    <source>
        <dbReference type="ARBA" id="ARBA00023015"/>
    </source>
</evidence>
<dbReference type="RefSeq" id="WP_123214584.1">
    <property type="nucleotide sequence ID" value="NZ_RJTM01000013.1"/>
</dbReference>
<proteinExistence type="predicted"/>
<gene>
    <name evidence="5" type="ORF">ED312_03330</name>
</gene>
<dbReference type="EMBL" id="RJTM01000013">
    <property type="protein sequence ID" value="RNL93052.1"/>
    <property type="molecule type" value="Genomic_DNA"/>
</dbReference>
<keyword evidence="3" id="KW-0804">Transcription</keyword>
<dbReference type="SMART" id="SM00342">
    <property type="entry name" value="HTH_ARAC"/>
    <property type="match status" value="1"/>
</dbReference>
<feature type="domain" description="HTH araC/xylS-type" evidence="4">
    <location>
        <begin position="194"/>
        <end position="303"/>
    </location>
</feature>
<keyword evidence="6" id="KW-1185">Reference proteome</keyword>
<comment type="caution">
    <text evidence="5">The sequence shown here is derived from an EMBL/GenBank/DDBJ whole genome shotgun (WGS) entry which is preliminary data.</text>
</comment>
<protein>
    <submittedName>
        <fullName evidence="5">AraC family transcriptional regulator</fullName>
    </submittedName>
</protein>
<evidence type="ECO:0000256" key="2">
    <source>
        <dbReference type="ARBA" id="ARBA00023125"/>
    </source>
</evidence>
<dbReference type="InterPro" id="IPR009057">
    <property type="entry name" value="Homeodomain-like_sf"/>
</dbReference>
<accession>A0A3N0EZD1</accession>
<evidence type="ECO:0000313" key="5">
    <source>
        <dbReference type="EMBL" id="RNL93052.1"/>
    </source>
</evidence>
<dbReference type="PRINTS" id="PR00032">
    <property type="entry name" value="HTHARAC"/>
</dbReference>
<dbReference type="GO" id="GO:0043565">
    <property type="term" value="F:sequence-specific DNA binding"/>
    <property type="evidence" value="ECO:0007669"/>
    <property type="project" value="InterPro"/>
</dbReference>
<dbReference type="PANTHER" id="PTHR43280:SF32">
    <property type="entry name" value="TRANSCRIPTIONAL REGULATORY PROTEIN"/>
    <property type="match status" value="1"/>
</dbReference>
<dbReference type="OrthoDB" id="629929at2"/>
<dbReference type="AlphaFoldDB" id="A0A3N0EZD1"/>
<dbReference type="PROSITE" id="PS01124">
    <property type="entry name" value="HTH_ARAC_FAMILY_2"/>
    <property type="match status" value="1"/>
</dbReference>
<dbReference type="PANTHER" id="PTHR43280">
    <property type="entry name" value="ARAC-FAMILY TRANSCRIPTIONAL REGULATOR"/>
    <property type="match status" value="1"/>
</dbReference>
<evidence type="ECO:0000256" key="3">
    <source>
        <dbReference type="ARBA" id="ARBA00023163"/>
    </source>
</evidence>
<keyword evidence="2" id="KW-0238">DNA-binding</keyword>
<dbReference type="InterPro" id="IPR020449">
    <property type="entry name" value="Tscrpt_reg_AraC-type_HTH"/>
</dbReference>
<sequence length="311" mass="36147">MKNSESLNDFYQKISSRETSPVSRPVQAREWGHFNVYRRDDIGCKDYSPYNRRDFYKISLIVGSGTLYYADKGITIKERALLFSNPNIPYAWEAGNDRQAGYFCLFTDGFVNTGHQSESLQNSPLFRIGGNPVYFIDEKQEKKVGGLFEEMFREIDTDYRYKYDLIRNYMNLIMHEALKMQPADSYFKHANAASRITALFQELLERQFPVSYEHILQLKSANDYALRLSVHTNHLNRAVKKITGKTTTEHIAARIVKEARALLKYSDWNIAEVAYCLGFENPAYFNNFFRKQTGKTPRGYREGIYNKKAGV</sequence>
<dbReference type="Proteomes" id="UP000267469">
    <property type="component" value="Unassembled WGS sequence"/>
</dbReference>
<reference evidence="5 6" key="1">
    <citation type="submission" date="2018-10" db="EMBL/GenBank/DDBJ databases">
        <title>Sinomicrobium pectinilyticum sp. nov., a pectinase-producing bacterium isolated from alkaline and saline soil, and emended description of the genus Sinomicrobium.</title>
        <authorList>
            <person name="Cheng B."/>
            <person name="Li C."/>
            <person name="Lai Q."/>
            <person name="Du M."/>
            <person name="Shao Z."/>
            <person name="Xu P."/>
            <person name="Yang C."/>
        </authorList>
    </citation>
    <scope>NUCLEOTIDE SEQUENCE [LARGE SCALE GENOMIC DNA]</scope>
    <source>
        <strain evidence="5 6">5DNS001</strain>
    </source>
</reference>
<evidence type="ECO:0000259" key="4">
    <source>
        <dbReference type="PROSITE" id="PS01124"/>
    </source>
</evidence>
<dbReference type="Gene3D" id="1.10.10.60">
    <property type="entry name" value="Homeodomain-like"/>
    <property type="match status" value="1"/>
</dbReference>
<organism evidence="5 6">
    <name type="scientific">Sinomicrobium pectinilyticum</name>
    <dbReference type="NCBI Taxonomy" id="1084421"/>
    <lineage>
        <taxon>Bacteria</taxon>
        <taxon>Pseudomonadati</taxon>
        <taxon>Bacteroidota</taxon>
        <taxon>Flavobacteriia</taxon>
        <taxon>Flavobacteriales</taxon>
        <taxon>Flavobacteriaceae</taxon>
        <taxon>Sinomicrobium</taxon>
    </lineage>
</organism>
<dbReference type="InterPro" id="IPR037923">
    <property type="entry name" value="HTH-like"/>
</dbReference>
<evidence type="ECO:0000313" key="6">
    <source>
        <dbReference type="Proteomes" id="UP000267469"/>
    </source>
</evidence>
<dbReference type="SUPFAM" id="SSF51215">
    <property type="entry name" value="Regulatory protein AraC"/>
    <property type="match status" value="1"/>
</dbReference>
<dbReference type="InterPro" id="IPR018060">
    <property type="entry name" value="HTH_AraC"/>
</dbReference>
<dbReference type="GO" id="GO:0003700">
    <property type="term" value="F:DNA-binding transcription factor activity"/>
    <property type="evidence" value="ECO:0007669"/>
    <property type="project" value="InterPro"/>
</dbReference>
<dbReference type="Pfam" id="PF12833">
    <property type="entry name" value="HTH_18"/>
    <property type="match status" value="1"/>
</dbReference>
<dbReference type="SUPFAM" id="SSF46689">
    <property type="entry name" value="Homeodomain-like"/>
    <property type="match status" value="1"/>
</dbReference>